<dbReference type="SMART" id="SM00448">
    <property type="entry name" value="REC"/>
    <property type="match status" value="1"/>
</dbReference>
<evidence type="ECO:0000256" key="8">
    <source>
        <dbReference type="SAM" id="Coils"/>
    </source>
</evidence>
<dbReference type="Gene3D" id="1.10.287.130">
    <property type="match status" value="1"/>
</dbReference>
<dbReference type="SUPFAM" id="SSF52172">
    <property type="entry name" value="CheY-like"/>
    <property type="match status" value="1"/>
</dbReference>
<evidence type="ECO:0000259" key="12">
    <source>
        <dbReference type="PROSITE" id="PS50112"/>
    </source>
</evidence>
<keyword evidence="9" id="KW-1133">Transmembrane helix</keyword>
<dbReference type="CDD" id="cd00082">
    <property type="entry name" value="HisKA"/>
    <property type="match status" value="1"/>
</dbReference>
<dbReference type="InterPro" id="IPR001789">
    <property type="entry name" value="Sig_transdc_resp-reg_receiver"/>
</dbReference>
<dbReference type="Gene3D" id="3.30.450.20">
    <property type="entry name" value="PAS domain"/>
    <property type="match status" value="1"/>
</dbReference>
<dbReference type="PROSITE" id="PS50112">
    <property type="entry name" value="PAS"/>
    <property type="match status" value="1"/>
</dbReference>
<dbReference type="CDD" id="cd00130">
    <property type="entry name" value="PAS"/>
    <property type="match status" value="1"/>
</dbReference>
<reference evidence="14 15" key="1">
    <citation type="submission" date="2019-02" db="EMBL/GenBank/DDBJ databases">
        <title>Deep-cultivation of Planctomycetes and their phenomic and genomic characterization uncovers novel biology.</title>
        <authorList>
            <person name="Wiegand S."/>
            <person name="Jogler M."/>
            <person name="Boedeker C."/>
            <person name="Pinto D."/>
            <person name="Vollmers J."/>
            <person name="Rivas-Marin E."/>
            <person name="Kohn T."/>
            <person name="Peeters S.H."/>
            <person name="Heuer A."/>
            <person name="Rast P."/>
            <person name="Oberbeckmann S."/>
            <person name="Bunk B."/>
            <person name="Jeske O."/>
            <person name="Meyerdierks A."/>
            <person name="Storesund J.E."/>
            <person name="Kallscheuer N."/>
            <person name="Luecker S."/>
            <person name="Lage O.M."/>
            <person name="Pohl T."/>
            <person name="Merkel B.J."/>
            <person name="Hornburger P."/>
            <person name="Mueller R.-W."/>
            <person name="Bruemmer F."/>
            <person name="Labrenz M."/>
            <person name="Spormann A.M."/>
            <person name="Op Den Camp H."/>
            <person name="Overmann J."/>
            <person name="Amann R."/>
            <person name="Jetten M.S.M."/>
            <person name="Mascher T."/>
            <person name="Medema M.H."/>
            <person name="Devos D.P."/>
            <person name="Kaster A.-K."/>
            <person name="Ovreas L."/>
            <person name="Rohde M."/>
            <person name="Galperin M.Y."/>
            <person name="Jogler C."/>
        </authorList>
    </citation>
    <scope>NUCLEOTIDE SEQUENCE [LARGE SCALE GENOMIC DNA]</scope>
    <source>
        <strain evidence="14 15">Pla100</strain>
    </source>
</reference>
<gene>
    <name evidence="14" type="primary">bvgS</name>
    <name evidence="14" type="ORF">Pla100_53550</name>
</gene>
<dbReference type="Pfam" id="PF05227">
    <property type="entry name" value="CHASE3"/>
    <property type="match status" value="1"/>
</dbReference>
<dbReference type="EMBL" id="SJPM01000016">
    <property type="protein sequence ID" value="TWT91181.1"/>
    <property type="molecule type" value="Genomic_DNA"/>
</dbReference>
<dbReference type="Pfam" id="PF13426">
    <property type="entry name" value="PAS_9"/>
    <property type="match status" value="1"/>
</dbReference>
<evidence type="ECO:0000313" key="14">
    <source>
        <dbReference type="EMBL" id="TWT91181.1"/>
    </source>
</evidence>
<evidence type="ECO:0000256" key="7">
    <source>
        <dbReference type="PROSITE-ProRule" id="PRU00169"/>
    </source>
</evidence>
<dbReference type="PROSITE" id="PS50110">
    <property type="entry name" value="RESPONSE_REGULATORY"/>
    <property type="match status" value="1"/>
</dbReference>
<evidence type="ECO:0000259" key="13">
    <source>
        <dbReference type="PROSITE" id="PS50113"/>
    </source>
</evidence>
<dbReference type="Gene3D" id="3.30.565.10">
    <property type="entry name" value="Histidine kinase-like ATPase, C-terminal domain"/>
    <property type="match status" value="1"/>
</dbReference>
<evidence type="ECO:0000256" key="2">
    <source>
        <dbReference type="ARBA" id="ARBA00012438"/>
    </source>
</evidence>
<dbReference type="Pfam" id="PF00072">
    <property type="entry name" value="Response_reg"/>
    <property type="match status" value="1"/>
</dbReference>
<dbReference type="PROSITE" id="PS50113">
    <property type="entry name" value="PAC"/>
    <property type="match status" value="1"/>
</dbReference>
<dbReference type="SUPFAM" id="SSF47384">
    <property type="entry name" value="Homodimeric domain of signal transducing histidine kinase"/>
    <property type="match status" value="1"/>
</dbReference>
<evidence type="ECO:0000256" key="5">
    <source>
        <dbReference type="ARBA" id="ARBA00022777"/>
    </source>
</evidence>
<feature type="transmembrane region" description="Helical" evidence="9">
    <location>
        <begin position="189"/>
        <end position="212"/>
    </location>
</feature>
<dbReference type="SUPFAM" id="SSF55785">
    <property type="entry name" value="PYP-like sensor domain (PAS domain)"/>
    <property type="match status" value="1"/>
</dbReference>
<dbReference type="EC" id="2.7.13.3" evidence="2"/>
<keyword evidence="8" id="KW-0175">Coiled coil</keyword>
<dbReference type="PANTHER" id="PTHR43047:SF72">
    <property type="entry name" value="OSMOSENSING HISTIDINE PROTEIN KINASE SLN1"/>
    <property type="match status" value="1"/>
</dbReference>
<dbReference type="GO" id="GO:0009927">
    <property type="term" value="F:histidine phosphotransfer kinase activity"/>
    <property type="evidence" value="ECO:0007669"/>
    <property type="project" value="TreeGrafter"/>
</dbReference>
<dbReference type="InterPro" id="IPR000700">
    <property type="entry name" value="PAS-assoc_C"/>
</dbReference>
<sequence>MNEMSEPIRNDSQRGLEPLAISVVIIVLIANGWISYANSQRLRKYDRWVSHTHQVLFHVESYQASLIDAETGGRGFLLTGDESFLEPYESGIAAVAVELEAVDRLTEDGSSQQMLLPKLKAAGEAALAQLAMMVADRRDGELTQQEVMVAVAEGKRLMDQLRELVSQFGSEERELLRSRESEAAELNQNFVTTTMLSTLVGLALVGGIIAIIQRNRRRTEQAAAEISDQRKRADEARANKLVSDRQLADFVEQVSDYAIFLIGPDLKAASWNRGVEQVLGYTEEEFLGRDILEAIFLPESVADGTAQGEFVIAKKEGEANDDRWMKRKGGQAFWASGITTAVFDDAGKLLGFNKVLRNLTDRKLAEEELKALAAELSEADRNKTMFLATLAHELRNPLSPIKNTVQLLSRSKLNQDVQELLDVMERQVEQMARLIDDLMDVSRISRGKVELRREWVPLRGIVDSAVEASAGLMAGNGQRFSLQWNVGDLYMLADPARISQVISNLLNNASKYSPENTPITLQVNRVDGLEDGSLAEMIVSDEGIGIAEAEQDEVFKMFSQLAESVERGSSGLGIGLTLVKNFIEMHGGSVAVFSEGVGRGSQFTVRLPVVDAAEVQTTTEVFVDTVTVIKSFRVLVVDDSRSITFVMERLLKSLGQTVQTAVNGLLAVDAMKTFDPQIVFSDISMPGMNGYELAKYIRATPAFSDLYLVAMTGFGQPTDREKAIQAGFDDHVVKPVDFSVIERLLRQRSQ</sequence>
<feature type="domain" description="Response regulatory" evidence="11">
    <location>
        <begin position="633"/>
        <end position="749"/>
    </location>
</feature>
<keyword evidence="3 7" id="KW-0597">Phosphoprotein</keyword>
<evidence type="ECO:0000259" key="11">
    <source>
        <dbReference type="PROSITE" id="PS50110"/>
    </source>
</evidence>
<dbReference type="CDD" id="cd17580">
    <property type="entry name" value="REC_2_DhkD-like"/>
    <property type="match status" value="1"/>
</dbReference>
<dbReference type="Pfam" id="PF02518">
    <property type="entry name" value="HATPase_c"/>
    <property type="match status" value="1"/>
</dbReference>
<feature type="domain" description="Histidine kinase" evidence="10">
    <location>
        <begin position="389"/>
        <end position="611"/>
    </location>
</feature>
<dbReference type="InterPro" id="IPR007891">
    <property type="entry name" value="CHASE3"/>
</dbReference>
<keyword evidence="9" id="KW-0812">Transmembrane</keyword>
<dbReference type="PANTHER" id="PTHR43047">
    <property type="entry name" value="TWO-COMPONENT HISTIDINE PROTEIN KINASE"/>
    <property type="match status" value="1"/>
</dbReference>
<dbReference type="SUPFAM" id="SSF55874">
    <property type="entry name" value="ATPase domain of HSP90 chaperone/DNA topoisomerase II/histidine kinase"/>
    <property type="match status" value="1"/>
</dbReference>
<dbReference type="RefSeq" id="WP_146581413.1">
    <property type="nucleotide sequence ID" value="NZ_SJPM01000016.1"/>
</dbReference>
<evidence type="ECO:0000256" key="9">
    <source>
        <dbReference type="SAM" id="Phobius"/>
    </source>
</evidence>
<feature type="coiled-coil region" evidence="8">
    <location>
        <begin position="410"/>
        <end position="441"/>
    </location>
</feature>
<feature type="coiled-coil region" evidence="8">
    <location>
        <begin position="209"/>
        <end position="239"/>
    </location>
</feature>
<keyword evidence="9" id="KW-0472">Membrane</keyword>
<keyword evidence="5" id="KW-0418">Kinase</keyword>
<feature type="domain" description="PAS" evidence="12">
    <location>
        <begin position="243"/>
        <end position="300"/>
    </location>
</feature>
<dbReference type="Proteomes" id="UP000316213">
    <property type="component" value="Unassembled WGS sequence"/>
</dbReference>
<dbReference type="GO" id="GO:0005886">
    <property type="term" value="C:plasma membrane"/>
    <property type="evidence" value="ECO:0007669"/>
    <property type="project" value="TreeGrafter"/>
</dbReference>
<comment type="caution">
    <text evidence="14">The sequence shown here is derived from an EMBL/GenBank/DDBJ whole genome shotgun (WGS) entry which is preliminary data.</text>
</comment>
<name>A0A5C5ZW18_9BACT</name>
<dbReference type="CDD" id="cd19410">
    <property type="entry name" value="HK9-like_sensor"/>
    <property type="match status" value="1"/>
</dbReference>
<dbReference type="InterPro" id="IPR003661">
    <property type="entry name" value="HisK_dim/P_dom"/>
</dbReference>
<dbReference type="NCBIfam" id="TIGR00229">
    <property type="entry name" value="sensory_box"/>
    <property type="match status" value="1"/>
</dbReference>
<dbReference type="PROSITE" id="PS50109">
    <property type="entry name" value="HIS_KIN"/>
    <property type="match status" value="1"/>
</dbReference>
<evidence type="ECO:0000256" key="6">
    <source>
        <dbReference type="ARBA" id="ARBA00023012"/>
    </source>
</evidence>
<dbReference type="InterPro" id="IPR005467">
    <property type="entry name" value="His_kinase_dom"/>
</dbReference>
<feature type="modified residue" description="4-aspartylphosphate" evidence="7">
    <location>
        <position position="682"/>
    </location>
</feature>
<dbReference type="InterPro" id="IPR036097">
    <property type="entry name" value="HisK_dim/P_sf"/>
</dbReference>
<organism evidence="14 15">
    <name type="scientific">Neorhodopirellula pilleata</name>
    <dbReference type="NCBI Taxonomy" id="2714738"/>
    <lineage>
        <taxon>Bacteria</taxon>
        <taxon>Pseudomonadati</taxon>
        <taxon>Planctomycetota</taxon>
        <taxon>Planctomycetia</taxon>
        <taxon>Pirellulales</taxon>
        <taxon>Pirellulaceae</taxon>
        <taxon>Neorhodopirellula</taxon>
    </lineage>
</organism>
<dbReference type="GO" id="GO:0000155">
    <property type="term" value="F:phosphorelay sensor kinase activity"/>
    <property type="evidence" value="ECO:0007669"/>
    <property type="project" value="InterPro"/>
</dbReference>
<dbReference type="SMART" id="SM00387">
    <property type="entry name" value="HATPase_c"/>
    <property type="match status" value="1"/>
</dbReference>
<dbReference type="InterPro" id="IPR004358">
    <property type="entry name" value="Sig_transdc_His_kin-like_C"/>
</dbReference>
<protein>
    <recommendedName>
        <fullName evidence="2">histidine kinase</fullName>
        <ecNumber evidence="2">2.7.13.3</ecNumber>
    </recommendedName>
</protein>
<dbReference type="AlphaFoldDB" id="A0A5C5ZW18"/>
<dbReference type="InterPro" id="IPR036890">
    <property type="entry name" value="HATPase_C_sf"/>
</dbReference>
<dbReference type="Pfam" id="PF00512">
    <property type="entry name" value="HisKA"/>
    <property type="match status" value="1"/>
</dbReference>
<dbReference type="InterPro" id="IPR000014">
    <property type="entry name" value="PAS"/>
</dbReference>
<dbReference type="FunFam" id="1.10.287.130:FF:000001">
    <property type="entry name" value="Two-component sensor histidine kinase"/>
    <property type="match status" value="1"/>
</dbReference>
<evidence type="ECO:0000313" key="15">
    <source>
        <dbReference type="Proteomes" id="UP000316213"/>
    </source>
</evidence>
<dbReference type="SMART" id="SM00091">
    <property type="entry name" value="PAS"/>
    <property type="match status" value="2"/>
</dbReference>
<feature type="domain" description="PAC" evidence="13">
    <location>
        <begin position="319"/>
        <end position="371"/>
    </location>
</feature>
<accession>A0A5C5ZW18</accession>
<dbReference type="OrthoDB" id="3272385at2"/>
<dbReference type="SMART" id="SM00388">
    <property type="entry name" value="HisKA"/>
    <property type="match status" value="1"/>
</dbReference>
<evidence type="ECO:0000256" key="3">
    <source>
        <dbReference type="ARBA" id="ARBA00022553"/>
    </source>
</evidence>
<dbReference type="InterPro" id="IPR035965">
    <property type="entry name" value="PAS-like_dom_sf"/>
</dbReference>
<evidence type="ECO:0000256" key="4">
    <source>
        <dbReference type="ARBA" id="ARBA00022679"/>
    </source>
</evidence>
<dbReference type="InterPro" id="IPR003594">
    <property type="entry name" value="HATPase_dom"/>
</dbReference>
<proteinExistence type="predicted"/>
<evidence type="ECO:0000256" key="1">
    <source>
        <dbReference type="ARBA" id="ARBA00000085"/>
    </source>
</evidence>
<dbReference type="Gene3D" id="3.40.50.2300">
    <property type="match status" value="1"/>
</dbReference>
<evidence type="ECO:0000259" key="10">
    <source>
        <dbReference type="PROSITE" id="PS50109"/>
    </source>
</evidence>
<dbReference type="PRINTS" id="PR00344">
    <property type="entry name" value="BCTRLSENSOR"/>
</dbReference>
<keyword evidence="4 14" id="KW-0808">Transferase</keyword>
<keyword evidence="15" id="KW-1185">Reference proteome</keyword>
<feature type="transmembrane region" description="Helical" evidence="9">
    <location>
        <begin position="20"/>
        <end position="37"/>
    </location>
</feature>
<comment type="catalytic activity">
    <reaction evidence="1">
        <text>ATP + protein L-histidine = ADP + protein N-phospho-L-histidine.</text>
        <dbReference type="EC" id="2.7.13.3"/>
    </reaction>
</comment>
<dbReference type="InterPro" id="IPR011006">
    <property type="entry name" value="CheY-like_superfamily"/>
</dbReference>
<keyword evidence="6" id="KW-0902">Two-component regulatory system</keyword>